<evidence type="ECO:0000256" key="2">
    <source>
        <dbReference type="ARBA" id="ARBA00023125"/>
    </source>
</evidence>
<evidence type="ECO:0000313" key="6">
    <source>
        <dbReference type="Proteomes" id="UP000321306"/>
    </source>
</evidence>
<organism evidence="5 6">
    <name type="scientific">Deinococcus cellulosilyticus (strain DSM 18568 / NBRC 106333 / KACC 11606 / 5516J-15)</name>
    <dbReference type="NCBI Taxonomy" id="1223518"/>
    <lineage>
        <taxon>Bacteria</taxon>
        <taxon>Thermotogati</taxon>
        <taxon>Deinococcota</taxon>
        <taxon>Deinococci</taxon>
        <taxon>Deinococcales</taxon>
        <taxon>Deinococcaceae</taxon>
        <taxon>Deinococcus</taxon>
    </lineage>
</organism>
<dbReference type="RefSeq" id="WP_146881874.1">
    <property type="nucleotide sequence ID" value="NZ_BJXB01000001.1"/>
</dbReference>
<dbReference type="InterPro" id="IPR010982">
    <property type="entry name" value="Lambda_DNA-bd_dom_sf"/>
</dbReference>
<feature type="domain" description="HTH lacI-type" evidence="4">
    <location>
        <begin position="12"/>
        <end position="68"/>
    </location>
</feature>
<dbReference type="PANTHER" id="PTHR30146:SF138">
    <property type="entry name" value="TRANSCRIPTIONAL REGULATORY PROTEIN"/>
    <property type="match status" value="1"/>
</dbReference>
<keyword evidence="6" id="KW-1185">Reference proteome</keyword>
<dbReference type="PROSITE" id="PS50932">
    <property type="entry name" value="HTH_LACI_2"/>
    <property type="match status" value="1"/>
</dbReference>
<evidence type="ECO:0000256" key="3">
    <source>
        <dbReference type="ARBA" id="ARBA00023163"/>
    </source>
</evidence>
<evidence type="ECO:0000313" key="5">
    <source>
        <dbReference type="EMBL" id="GEM44743.1"/>
    </source>
</evidence>
<sequence>MNESEKNPFKKPTSADVARLVGISQSTVSLVLNGKAEGRVSAELQQAIWEAARSLNYKPNRAAKALREGRARTLALVIPQLSNPFFAPVYQGADREARKLGYDTVLVNYDHSMSTQEALIEHLSSHDVDGYVLWDISARSTGLLSQNNVVLVESQIDGYHSIMVDIPHGVRMALQHLVGLGHTRIAHLAATVDTETFQARSRTYREFFEEQGWTYRPEWEVRAPFSLEGGKQGALALLGSSEERPTAIMCDGDFLAVGVYKAAKELGLRIPEDLSVIGIDNLELSQYIEPELTTLHIPAEQMGECAAQELIQLLEAQPTARKVVWFQTELIQRNSTAAPQQ</sequence>
<protein>
    <submittedName>
        <fullName evidence="5">LacI family transcriptional regulator</fullName>
    </submittedName>
</protein>
<name>A0A511MVY4_DEIC1</name>
<dbReference type="InterPro" id="IPR028082">
    <property type="entry name" value="Peripla_BP_I"/>
</dbReference>
<evidence type="ECO:0000259" key="4">
    <source>
        <dbReference type="PROSITE" id="PS50932"/>
    </source>
</evidence>
<reference evidence="5 6" key="1">
    <citation type="submission" date="2019-07" db="EMBL/GenBank/DDBJ databases">
        <title>Whole genome shotgun sequence of Deinococcus cellulosilyticus NBRC 106333.</title>
        <authorList>
            <person name="Hosoyama A."/>
            <person name="Uohara A."/>
            <person name="Ohji S."/>
            <person name="Ichikawa N."/>
        </authorList>
    </citation>
    <scope>NUCLEOTIDE SEQUENCE [LARGE SCALE GENOMIC DNA]</scope>
    <source>
        <strain evidence="5 6">NBRC 106333</strain>
    </source>
</reference>
<dbReference type="SMART" id="SM00354">
    <property type="entry name" value="HTH_LACI"/>
    <property type="match status" value="1"/>
</dbReference>
<proteinExistence type="predicted"/>
<dbReference type="SUPFAM" id="SSF53822">
    <property type="entry name" value="Periplasmic binding protein-like I"/>
    <property type="match status" value="1"/>
</dbReference>
<keyword evidence="3" id="KW-0804">Transcription</keyword>
<dbReference type="PANTHER" id="PTHR30146">
    <property type="entry name" value="LACI-RELATED TRANSCRIPTIONAL REPRESSOR"/>
    <property type="match status" value="1"/>
</dbReference>
<dbReference type="CDD" id="cd06267">
    <property type="entry name" value="PBP1_LacI_sugar_binding-like"/>
    <property type="match status" value="1"/>
</dbReference>
<gene>
    <name evidence="5" type="ORF">DC3_03780</name>
</gene>
<dbReference type="GO" id="GO:0000976">
    <property type="term" value="F:transcription cis-regulatory region binding"/>
    <property type="evidence" value="ECO:0007669"/>
    <property type="project" value="TreeGrafter"/>
</dbReference>
<dbReference type="CDD" id="cd01392">
    <property type="entry name" value="HTH_LacI"/>
    <property type="match status" value="1"/>
</dbReference>
<dbReference type="InterPro" id="IPR046335">
    <property type="entry name" value="LacI/GalR-like_sensor"/>
</dbReference>
<dbReference type="EMBL" id="BJXB01000001">
    <property type="protein sequence ID" value="GEM44743.1"/>
    <property type="molecule type" value="Genomic_DNA"/>
</dbReference>
<dbReference type="GO" id="GO:0003700">
    <property type="term" value="F:DNA-binding transcription factor activity"/>
    <property type="evidence" value="ECO:0007669"/>
    <property type="project" value="TreeGrafter"/>
</dbReference>
<accession>A0A511MVY4</accession>
<keyword evidence="1" id="KW-0805">Transcription regulation</keyword>
<dbReference type="OrthoDB" id="59053at2"/>
<dbReference type="Proteomes" id="UP000321306">
    <property type="component" value="Unassembled WGS sequence"/>
</dbReference>
<comment type="caution">
    <text evidence="5">The sequence shown here is derived from an EMBL/GenBank/DDBJ whole genome shotgun (WGS) entry which is preliminary data.</text>
</comment>
<dbReference type="Pfam" id="PF13377">
    <property type="entry name" value="Peripla_BP_3"/>
    <property type="match status" value="1"/>
</dbReference>
<dbReference type="SUPFAM" id="SSF47413">
    <property type="entry name" value="lambda repressor-like DNA-binding domains"/>
    <property type="match status" value="1"/>
</dbReference>
<dbReference type="AlphaFoldDB" id="A0A511MVY4"/>
<evidence type="ECO:0000256" key="1">
    <source>
        <dbReference type="ARBA" id="ARBA00023015"/>
    </source>
</evidence>
<dbReference type="Gene3D" id="1.10.260.40">
    <property type="entry name" value="lambda repressor-like DNA-binding domains"/>
    <property type="match status" value="1"/>
</dbReference>
<dbReference type="InterPro" id="IPR000843">
    <property type="entry name" value="HTH_LacI"/>
</dbReference>
<dbReference type="Pfam" id="PF00356">
    <property type="entry name" value="LacI"/>
    <property type="match status" value="1"/>
</dbReference>
<dbReference type="Gene3D" id="3.40.50.2300">
    <property type="match status" value="2"/>
</dbReference>
<keyword evidence="2" id="KW-0238">DNA-binding</keyword>